<gene>
    <name evidence="1" type="ORF">PMAYCL1PPCAC_26981</name>
</gene>
<keyword evidence="2" id="KW-1185">Reference proteome</keyword>
<evidence type="ECO:0000313" key="2">
    <source>
        <dbReference type="Proteomes" id="UP001328107"/>
    </source>
</evidence>
<reference evidence="2" key="1">
    <citation type="submission" date="2022-10" db="EMBL/GenBank/DDBJ databases">
        <title>Genome assembly of Pristionchus species.</title>
        <authorList>
            <person name="Yoshida K."/>
            <person name="Sommer R.J."/>
        </authorList>
    </citation>
    <scope>NUCLEOTIDE SEQUENCE [LARGE SCALE GENOMIC DNA]</scope>
    <source>
        <strain evidence="2">RS5460</strain>
    </source>
</reference>
<protein>
    <submittedName>
        <fullName evidence="1">Uncharacterized protein</fullName>
    </submittedName>
</protein>
<accession>A0AAN5D5K0</accession>
<organism evidence="1 2">
    <name type="scientific">Pristionchus mayeri</name>
    <dbReference type="NCBI Taxonomy" id="1317129"/>
    <lineage>
        <taxon>Eukaryota</taxon>
        <taxon>Metazoa</taxon>
        <taxon>Ecdysozoa</taxon>
        <taxon>Nematoda</taxon>
        <taxon>Chromadorea</taxon>
        <taxon>Rhabditida</taxon>
        <taxon>Rhabditina</taxon>
        <taxon>Diplogasteromorpha</taxon>
        <taxon>Diplogasteroidea</taxon>
        <taxon>Neodiplogasteridae</taxon>
        <taxon>Pristionchus</taxon>
    </lineage>
</organism>
<dbReference type="Proteomes" id="UP001328107">
    <property type="component" value="Unassembled WGS sequence"/>
</dbReference>
<sequence>TSINKVDIDSYVEYTDHFECCAVLLHGSTIGKLIIGSVLHRNQTISYIIKMAERLKDSIHLKLENEDNCFYINAAFITQLNSLDAPYISLKRYHKFGFPRVFWETFFNEKLEWLSRVCACGRGEVH</sequence>
<dbReference type="AlphaFoldDB" id="A0AAN5D5K0"/>
<proteinExistence type="predicted"/>
<comment type="caution">
    <text evidence="1">The sequence shown here is derived from an EMBL/GenBank/DDBJ whole genome shotgun (WGS) entry which is preliminary data.</text>
</comment>
<feature type="non-terminal residue" evidence="1">
    <location>
        <position position="1"/>
    </location>
</feature>
<name>A0AAN5D5K0_9BILA</name>
<dbReference type="EMBL" id="BTRK01000006">
    <property type="protein sequence ID" value="GMR56786.1"/>
    <property type="molecule type" value="Genomic_DNA"/>
</dbReference>
<evidence type="ECO:0000313" key="1">
    <source>
        <dbReference type="EMBL" id="GMR56786.1"/>
    </source>
</evidence>